<dbReference type="PANTHER" id="PTHR43750:SF3">
    <property type="entry name" value="UDP-GLUCOSE 6-DEHYDROGENASE TUAD"/>
    <property type="match status" value="1"/>
</dbReference>
<dbReference type="InterPro" id="IPR017476">
    <property type="entry name" value="UDP-Glc/GDP-Man"/>
</dbReference>
<organism evidence="2 3">
    <name type="scientific">Candidatus Segetimicrobium genomatis</name>
    <dbReference type="NCBI Taxonomy" id="2569760"/>
    <lineage>
        <taxon>Bacteria</taxon>
        <taxon>Bacillati</taxon>
        <taxon>Candidatus Sysuimicrobiota</taxon>
        <taxon>Candidatus Sysuimicrobiia</taxon>
        <taxon>Candidatus Sysuimicrobiales</taxon>
        <taxon>Candidatus Segetimicrobiaceae</taxon>
        <taxon>Candidatus Segetimicrobium</taxon>
    </lineage>
</organism>
<dbReference type="GO" id="GO:0016628">
    <property type="term" value="F:oxidoreductase activity, acting on the CH-CH group of donors, NAD or NADP as acceptor"/>
    <property type="evidence" value="ECO:0007669"/>
    <property type="project" value="InterPro"/>
</dbReference>
<dbReference type="InterPro" id="IPR028359">
    <property type="entry name" value="UDP_ManNAc/GlcNAc_DH"/>
</dbReference>
<dbReference type="AlphaFoldDB" id="A0A537M2D8"/>
<dbReference type="EMBL" id="VBAM01000106">
    <property type="protein sequence ID" value="TMJ14451.1"/>
    <property type="molecule type" value="Genomic_DNA"/>
</dbReference>
<accession>A0A537M2D8</accession>
<dbReference type="PIRSF" id="PIRSF500136">
    <property type="entry name" value="UDP_ManNAc_DH"/>
    <property type="match status" value="1"/>
</dbReference>
<evidence type="ECO:0000313" key="2">
    <source>
        <dbReference type="EMBL" id="TMJ14451.1"/>
    </source>
</evidence>
<dbReference type="Pfam" id="PF03721">
    <property type="entry name" value="UDPG_MGDP_dh_N"/>
    <property type="match status" value="1"/>
</dbReference>
<dbReference type="GO" id="GO:0000271">
    <property type="term" value="P:polysaccharide biosynthetic process"/>
    <property type="evidence" value="ECO:0007669"/>
    <property type="project" value="InterPro"/>
</dbReference>
<dbReference type="GO" id="GO:0016616">
    <property type="term" value="F:oxidoreductase activity, acting on the CH-OH group of donors, NAD or NADP as acceptor"/>
    <property type="evidence" value="ECO:0007669"/>
    <property type="project" value="InterPro"/>
</dbReference>
<evidence type="ECO:0000313" key="3">
    <source>
        <dbReference type="Proteomes" id="UP000320393"/>
    </source>
</evidence>
<name>A0A537M2D8_9BACT</name>
<reference evidence="2 3" key="1">
    <citation type="journal article" date="2019" name="Nat. Microbiol.">
        <title>Mediterranean grassland soil C-N compound turnover is dependent on rainfall and depth, and is mediated by genomically divergent microorganisms.</title>
        <authorList>
            <person name="Diamond S."/>
            <person name="Andeer P.F."/>
            <person name="Li Z."/>
            <person name="Crits-Christoph A."/>
            <person name="Burstein D."/>
            <person name="Anantharaman K."/>
            <person name="Lane K.R."/>
            <person name="Thomas B.C."/>
            <person name="Pan C."/>
            <person name="Northen T.R."/>
            <person name="Banfield J.F."/>
        </authorList>
    </citation>
    <scope>NUCLEOTIDE SEQUENCE [LARGE SCALE GENOMIC DNA]</scope>
    <source>
        <strain evidence="2">NP_5</strain>
    </source>
</reference>
<gene>
    <name evidence="2" type="ORF">E6H02_03230</name>
</gene>
<dbReference type="GO" id="GO:0051287">
    <property type="term" value="F:NAD binding"/>
    <property type="evidence" value="ECO:0007669"/>
    <property type="project" value="InterPro"/>
</dbReference>
<protein>
    <submittedName>
        <fullName evidence="2">UDP-glucose/GDP-mannose dehydrogenase family protein</fullName>
    </submittedName>
</protein>
<sequence>MRDETITVVGLGRIGAPMLACFAACGYNVIGLDLDEGRLHLIREGRAPVPEPELEDLLRSNRHRITVTQDYDAAVRDSGMTFIAVPTPSRSDGAYSLEHVLAASARIGDALRPTSDFHVVVVTSTVLPQDLDTTILPMLEDRSGKRCGRDFGLCYNPEFVAIGKVIRGMVHPDFVLIGESDPRSGVLLERAHRKVAGDRVPVVRTNFVN</sequence>
<comment type="caution">
    <text evidence="2">The sequence shown here is derived from an EMBL/GenBank/DDBJ whole genome shotgun (WGS) entry which is preliminary data.</text>
</comment>
<evidence type="ECO:0000259" key="1">
    <source>
        <dbReference type="Pfam" id="PF03721"/>
    </source>
</evidence>
<dbReference type="PIRSF" id="PIRSF000124">
    <property type="entry name" value="UDPglc_GDPman_dh"/>
    <property type="match status" value="1"/>
</dbReference>
<dbReference type="InterPro" id="IPR001732">
    <property type="entry name" value="UDP-Glc/GDP-Man_DH_N"/>
</dbReference>
<feature type="domain" description="UDP-glucose/GDP-mannose dehydrogenase N-terminal" evidence="1">
    <location>
        <begin position="5"/>
        <end position="187"/>
    </location>
</feature>
<dbReference type="Gene3D" id="3.40.50.720">
    <property type="entry name" value="NAD(P)-binding Rossmann-like Domain"/>
    <property type="match status" value="1"/>
</dbReference>
<feature type="non-terminal residue" evidence="2">
    <location>
        <position position="209"/>
    </location>
</feature>
<dbReference type="PANTHER" id="PTHR43750">
    <property type="entry name" value="UDP-GLUCOSE 6-DEHYDROGENASE TUAD"/>
    <property type="match status" value="1"/>
</dbReference>
<dbReference type="Proteomes" id="UP000320393">
    <property type="component" value="Unassembled WGS sequence"/>
</dbReference>
<proteinExistence type="predicted"/>
<dbReference type="SUPFAM" id="SSF51735">
    <property type="entry name" value="NAD(P)-binding Rossmann-fold domains"/>
    <property type="match status" value="1"/>
</dbReference>
<dbReference type="InterPro" id="IPR036291">
    <property type="entry name" value="NAD(P)-bd_dom_sf"/>
</dbReference>